<protein>
    <recommendedName>
        <fullName evidence="2">CMP/dCMP-type deaminase domain-containing protein</fullName>
    </recommendedName>
</protein>
<accession>A0A6C0JV56</accession>
<proteinExistence type="predicted"/>
<evidence type="ECO:0000313" key="1">
    <source>
        <dbReference type="EMBL" id="QHU09409.1"/>
    </source>
</evidence>
<dbReference type="EMBL" id="MN740713">
    <property type="protein sequence ID" value="QHU09409.1"/>
    <property type="molecule type" value="Genomic_DNA"/>
</dbReference>
<sequence>MSSSGLRSSGPCMQCLKVIKLYGIKCIIFSNDDGTFHNYNTRDYTSNHITSGYRHTIHIN</sequence>
<reference evidence="1" key="1">
    <citation type="journal article" date="2020" name="Nature">
        <title>Giant virus diversity and host interactions through global metagenomics.</title>
        <authorList>
            <person name="Schulz F."/>
            <person name="Roux S."/>
            <person name="Paez-Espino D."/>
            <person name="Jungbluth S."/>
            <person name="Walsh D.A."/>
            <person name="Denef V.J."/>
            <person name="McMahon K.D."/>
            <person name="Konstantinidis K.T."/>
            <person name="Eloe-Fadrosh E.A."/>
            <person name="Kyrpides N.C."/>
            <person name="Woyke T."/>
        </authorList>
    </citation>
    <scope>NUCLEOTIDE SEQUENCE</scope>
    <source>
        <strain evidence="1">GVMAG-S-1074260-58</strain>
    </source>
</reference>
<name>A0A6C0JV56_9ZZZZ</name>
<evidence type="ECO:0008006" key="2">
    <source>
        <dbReference type="Google" id="ProtNLM"/>
    </source>
</evidence>
<organism evidence="1">
    <name type="scientific">viral metagenome</name>
    <dbReference type="NCBI Taxonomy" id="1070528"/>
    <lineage>
        <taxon>unclassified sequences</taxon>
        <taxon>metagenomes</taxon>
        <taxon>organismal metagenomes</taxon>
    </lineage>
</organism>
<dbReference type="AlphaFoldDB" id="A0A6C0JV56"/>